<feature type="domain" description="4'-phosphopantetheinyl transferase N-terminal" evidence="5">
    <location>
        <begin position="38"/>
        <end position="104"/>
    </location>
</feature>
<reference evidence="7" key="1">
    <citation type="submission" date="2016-09" db="EMBL/GenBank/DDBJ databases">
        <authorList>
            <person name="Strepis N."/>
        </authorList>
    </citation>
    <scope>NUCLEOTIDE SEQUENCE [LARGE SCALE GENOMIC DNA]</scope>
</reference>
<dbReference type="GO" id="GO:0009239">
    <property type="term" value="P:enterobactin biosynthetic process"/>
    <property type="evidence" value="ECO:0007669"/>
    <property type="project" value="InterPro"/>
</dbReference>
<evidence type="ECO:0000313" key="6">
    <source>
        <dbReference type="EMBL" id="SHE25428.1"/>
    </source>
</evidence>
<organism evidence="6 7">
    <name type="scientific">Actinomyces glycerinitolerans</name>
    <dbReference type="NCBI Taxonomy" id="1892869"/>
    <lineage>
        <taxon>Bacteria</taxon>
        <taxon>Bacillati</taxon>
        <taxon>Actinomycetota</taxon>
        <taxon>Actinomycetes</taxon>
        <taxon>Actinomycetales</taxon>
        <taxon>Actinomycetaceae</taxon>
        <taxon>Actinomyces</taxon>
    </lineage>
</organism>
<evidence type="ECO:0000259" key="5">
    <source>
        <dbReference type="Pfam" id="PF17837"/>
    </source>
</evidence>
<dbReference type="GO" id="GO:0009366">
    <property type="term" value="C:enterobactin synthetase complex"/>
    <property type="evidence" value="ECO:0007669"/>
    <property type="project" value="InterPro"/>
</dbReference>
<feature type="binding site" evidence="2">
    <location>
        <position position="160"/>
    </location>
    <ligand>
        <name>CoA</name>
        <dbReference type="ChEBI" id="CHEBI:57287"/>
    </ligand>
</feature>
<keyword evidence="7" id="KW-1185">Reference proteome</keyword>
<keyword evidence="1" id="KW-0808">Transferase</keyword>
<evidence type="ECO:0000256" key="3">
    <source>
        <dbReference type="PIRSR" id="PIRSR603542-2"/>
    </source>
</evidence>
<gene>
    <name evidence="6" type="ORF">ACGLYG10_1644</name>
</gene>
<dbReference type="InterPro" id="IPR037143">
    <property type="entry name" value="4-PPantetheinyl_Trfase_dom_sf"/>
</dbReference>
<dbReference type="AlphaFoldDB" id="A0A1M4RZQ1"/>
<evidence type="ECO:0000256" key="2">
    <source>
        <dbReference type="PIRSR" id="PIRSR603542-1"/>
    </source>
</evidence>
<dbReference type="PRINTS" id="PR01399">
    <property type="entry name" value="ENTSNTHTASED"/>
</dbReference>
<evidence type="ECO:0000313" key="7">
    <source>
        <dbReference type="Proteomes" id="UP000184291"/>
    </source>
</evidence>
<comment type="cofactor">
    <cofactor evidence="3">
        <name>Mg(2+)</name>
        <dbReference type="ChEBI" id="CHEBI:18420"/>
    </cofactor>
</comment>
<sequence length="241" mass="25052">MPAAARMTQTPLLAGLAPPSVIVAEAFGDVDASLLPAERAHIAGASSRRRAEFTTVRHLAGRALAELGLERPAMVPGPMGEPAWPDGVVGSLTHCRGYRAAAVARTSQVAALGIDAEPNRSLAGGVLARIASPAERENVRELVEALPDVAGDRLLFSIKESVYKAWFPLAHRPLRFGEAAVTIRSDGTFTARLAAGADDDADGAGPTGRWAAAGGLLASAVVVLVDIDGFRSVSPIKSRQH</sequence>
<evidence type="ECO:0000259" key="4">
    <source>
        <dbReference type="Pfam" id="PF01648"/>
    </source>
</evidence>
<dbReference type="SUPFAM" id="SSF56214">
    <property type="entry name" value="4'-phosphopantetheinyl transferase"/>
    <property type="match status" value="1"/>
</dbReference>
<dbReference type="STRING" id="1892869.ACGLYG10_1644"/>
<accession>A0A1M4RZQ1</accession>
<dbReference type="GO" id="GO:0000287">
    <property type="term" value="F:magnesium ion binding"/>
    <property type="evidence" value="ECO:0007669"/>
    <property type="project" value="InterPro"/>
</dbReference>
<name>A0A1M4RZQ1_9ACTO</name>
<protein>
    <submittedName>
        <fullName evidence="6">Enterobactin synthetase component d signature</fullName>
    </submittedName>
</protein>
<feature type="binding site" evidence="2">
    <location>
        <position position="164"/>
    </location>
    <ligand>
        <name>CoA</name>
        <dbReference type="ChEBI" id="CHEBI:57287"/>
    </ligand>
</feature>
<dbReference type="Proteomes" id="UP000184291">
    <property type="component" value="Unassembled WGS sequence"/>
</dbReference>
<feature type="binding site" evidence="2">
    <location>
        <position position="174"/>
    </location>
    <ligand>
        <name>CoA</name>
        <dbReference type="ChEBI" id="CHEBI:57287"/>
    </ligand>
</feature>
<dbReference type="GO" id="GO:0008897">
    <property type="term" value="F:holo-[acyl-carrier-protein] synthase activity"/>
    <property type="evidence" value="ECO:0007669"/>
    <property type="project" value="InterPro"/>
</dbReference>
<keyword evidence="3" id="KW-0479">Metal-binding</keyword>
<dbReference type="PANTHER" id="PTHR38096:SF1">
    <property type="entry name" value="ENTEROBACTIN SYNTHASE COMPONENT D"/>
    <property type="match status" value="1"/>
</dbReference>
<feature type="binding site" evidence="2">
    <location>
        <position position="49"/>
    </location>
    <ligand>
        <name>CoA</name>
        <dbReference type="ChEBI" id="CHEBI:57287"/>
    </ligand>
</feature>
<dbReference type="InterPro" id="IPR008278">
    <property type="entry name" value="4-PPantetheinyl_Trfase_dom"/>
</dbReference>
<proteinExistence type="predicted"/>
<dbReference type="GO" id="GO:0005886">
    <property type="term" value="C:plasma membrane"/>
    <property type="evidence" value="ECO:0007669"/>
    <property type="project" value="TreeGrafter"/>
</dbReference>
<dbReference type="EMBL" id="FQTT01000010">
    <property type="protein sequence ID" value="SHE25428.1"/>
    <property type="molecule type" value="Genomic_DNA"/>
</dbReference>
<dbReference type="Pfam" id="PF17837">
    <property type="entry name" value="4PPT_N"/>
    <property type="match status" value="1"/>
</dbReference>
<dbReference type="InterPro" id="IPR003542">
    <property type="entry name" value="Enbac_synth_compD-like"/>
</dbReference>
<keyword evidence="3" id="KW-0460">Magnesium</keyword>
<dbReference type="InterPro" id="IPR041354">
    <property type="entry name" value="4PPT_N"/>
</dbReference>
<dbReference type="PANTHER" id="PTHR38096">
    <property type="entry name" value="ENTEROBACTIN SYNTHASE COMPONENT D"/>
    <property type="match status" value="1"/>
</dbReference>
<feature type="binding site" evidence="2">
    <location>
        <begin position="93"/>
        <end position="94"/>
    </location>
    <ligand>
        <name>CoA</name>
        <dbReference type="ChEBI" id="CHEBI:57287"/>
    </ligand>
</feature>
<dbReference type="Pfam" id="PF01648">
    <property type="entry name" value="ACPS"/>
    <property type="match status" value="1"/>
</dbReference>
<feature type="binding site" evidence="2">
    <location>
        <position position="115"/>
    </location>
    <ligand>
        <name>CoA</name>
        <dbReference type="ChEBI" id="CHEBI:57287"/>
    </ligand>
</feature>
<feature type="binding site" evidence="2">
    <location>
        <position position="57"/>
    </location>
    <ligand>
        <name>CoA</name>
        <dbReference type="ChEBI" id="CHEBI:57287"/>
    </ligand>
</feature>
<feature type="binding site" evidence="3">
    <location>
        <position position="115"/>
    </location>
    <ligand>
        <name>Mg(2+)</name>
        <dbReference type="ChEBI" id="CHEBI:18420"/>
    </ligand>
</feature>
<feature type="domain" description="4'-phosphopantetheinyl transferase" evidence="4">
    <location>
        <begin position="112"/>
        <end position="196"/>
    </location>
</feature>
<feature type="binding site" evidence="3">
    <location>
        <position position="117"/>
    </location>
    <ligand>
        <name>Mg(2+)</name>
        <dbReference type="ChEBI" id="CHEBI:18420"/>
    </ligand>
</feature>
<feature type="binding site" evidence="3">
    <location>
        <position position="116"/>
    </location>
    <ligand>
        <name>Mg(2+)</name>
        <dbReference type="ChEBI" id="CHEBI:18420"/>
    </ligand>
</feature>
<evidence type="ECO:0000256" key="1">
    <source>
        <dbReference type="ARBA" id="ARBA00022679"/>
    </source>
</evidence>